<accession>A0A7X5KLH9</accession>
<comment type="caution">
    <text evidence="2">The sequence shown here is derived from an EMBL/GenBank/DDBJ whole genome shotgun (WGS) entry which is preliminary data.</text>
</comment>
<dbReference type="RefSeq" id="WP_162369435.1">
    <property type="nucleotide sequence ID" value="NZ_JAAEEH010000005.1"/>
</dbReference>
<name>A0A7X5KLH9_9FIRM</name>
<organism evidence="2 3">
    <name type="scientific">Anaerotalea alkaliphila</name>
    <dbReference type="NCBI Taxonomy" id="2662126"/>
    <lineage>
        <taxon>Bacteria</taxon>
        <taxon>Bacillati</taxon>
        <taxon>Bacillota</taxon>
        <taxon>Clostridia</taxon>
        <taxon>Eubacteriales</taxon>
        <taxon>Anaerotalea</taxon>
    </lineage>
</organism>
<dbReference type="Proteomes" id="UP000461585">
    <property type="component" value="Unassembled WGS sequence"/>
</dbReference>
<dbReference type="Pfam" id="PF09527">
    <property type="entry name" value="ATPase_gene1"/>
    <property type="match status" value="1"/>
</dbReference>
<keyword evidence="3" id="KW-1185">Reference proteome</keyword>
<evidence type="ECO:0000256" key="1">
    <source>
        <dbReference type="SAM" id="Phobius"/>
    </source>
</evidence>
<feature type="transmembrane region" description="Helical" evidence="1">
    <location>
        <begin position="42"/>
        <end position="65"/>
    </location>
</feature>
<proteinExistence type="predicted"/>
<dbReference type="EMBL" id="JAAEEH010000005">
    <property type="protein sequence ID" value="NDL66709.1"/>
    <property type="molecule type" value="Genomic_DNA"/>
</dbReference>
<sequence>MGKWNGKTLQYLGLLSQVGFLMATPIIGSILFGAFLDRKFGTGVLFLGIFTVLGVGAAFRNLYVLMNKQDLARKKETGNDKKKED</sequence>
<evidence type="ECO:0000313" key="3">
    <source>
        <dbReference type="Proteomes" id="UP000461585"/>
    </source>
</evidence>
<keyword evidence="1" id="KW-1133">Transmembrane helix</keyword>
<evidence type="ECO:0000313" key="2">
    <source>
        <dbReference type="EMBL" id="NDL66709.1"/>
    </source>
</evidence>
<dbReference type="AlphaFoldDB" id="A0A7X5KLH9"/>
<keyword evidence="1" id="KW-0812">Transmembrane</keyword>
<gene>
    <name evidence="2" type="ORF">GXN74_02990</name>
</gene>
<reference evidence="2 3" key="1">
    <citation type="submission" date="2020-01" db="EMBL/GenBank/DDBJ databases">
        <title>Anaeroalcalibacter tamaniensis gen. nov., sp. nov., moderately halophilic strictly anaerobic fermenter bacterium from mud volcano of Taman peninsula.</title>
        <authorList>
            <person name="Frolova A."/>
            <person name="Merkel A.Y."/>
            <person name="Slobodkin A.I."/>
        </authorList>
    </citation>
    <scope>NUCLEOTIDE SEQUENCE [LARGE SCALE GENOMIC DNA]</scope>
    <source>
        <strain evidence="2 3">F-3ap</strain>
    </source>
</reference>
<feature type="transmembrane region" description="Helical" evidence="1">
    <location>
        <begin position="12"/>
        <end position="36"/>
    </location>
</feature>
<protein>
    <submittedName>
        <fullName evidence="2">AtpZ/AtpI family protein</fullName>
    </submittedName>
</protein>
<keyword evidence="1" id="KW-0472">Membrane</keyword>
<dbReference type="InterPro" id="IPR032820">
    <property type="entry name" value="ATPase_put"/>
</dbReference>